<feature type="transmembrane region" description="Helical" evidence="1">
    <location>
        <begin position="225"/>
        <end position="242"/>
    </location>
</feature>
<feature type="transmembrane region" description="Helical" evidence="1">
    <location>
        <begin position="161"/>
        <end position="180"/>
    </location>
</feature>
<dbReference type="RefSeq" id="WP_341697843.1">
    <property type="nucleotide sequence ID" value="NZ_JBBYHR010000008.1"/>
</dbReference>
<feature type="transmembrane region" description="Helical" evidence="1">
    <location>
        <begin position="128"/>
        <end position="149"/>
    </location>
</feature>
<evidence type="ECO:0000256" key="1">
    <source>
        <dbReference type="SAM" id="Phobius"/>
    </source>
</evidence>
<protein>
    <recommendedName>
        <fullName evidence="4">Prenyltransferase</fullName>
    </recommendedName>
</protein>
<feature type="transmembrane region" description="Helical" evidence="1">
    <location>
        <begin position="7"/>
        <end position="29"/>
    </location>
</feature>
<reference evidence="2 3" key="1">
    <citation type="submission" date="2024-04" db="EMBL/GenBank/DDBJ databases">
        <title>Flavobacterium sp. DGU11 16S ribosomal RNA gene Genome sequencing and assembly.</title>
        <authorList>
            <person name="Park S."/>
        </authorList>
    </citation>
    <scope>NUCLEOTIDE SEQUENCE [LARGE SCALE GENOMIC DNA]</scope>
    <source>
        <strain evidence="2 3">DGU11</strain>
    </source>
</reference>
<keyword evidence="3" id="KW-1185">Reference proteome</keyword>
<keyword evidence="1" id="KW-0472">Membrane</keyword>
<feature type="transmembrane region" description="Helical" evidence="1">
    <location>
        <begin position="201"/>
        <end position="219"/>
    </location>
</feature>
<evidence type="ECO:0000313" key="2">
    <source>
        <dbReference type="EMBL" id="MEL1245546.1"/>
    </source>
</evidence>
<organism evidence="2 3">
    <name type="scientific">Flavobacterium arundinis</name>
    <dbReference type="NCBI Taxonomy" id="3139143"/>
    <lineage>
        <taxon>Bacteria</taxon>
        <taxon>Pseudomonadati</taxon>
        <taxon>Bacteroidota</taxon>
        <taxon>Flavobacteriia</taxon>
        <taxon>Flavobacteriales</taxon>
        <taxon>Flavobacteriaceae</taxon>
        <taxon>Flavobacterium</taxon>
    </lineage>
</organism>
<accession>A0ABU9I003</accession>
<proteinExistence type="predicted"/>
<keyword evidence="1" id="KW-1133">Transmembrane helix</keyword>
<gene>
    <name evidence="2" type="ORF">AAEO56_14825</name>
</gene>
<dbReference type="EMBL" id="JBBYHR010000008">
    <property type="protein sequence ID" value="MEL1245546.1"/>
    <property type="molecule type" value="Genomic_DNA"/>
</dbReference>
<sequence>MNAIKQLFNAYIYGSMHVAMTVLALVLMTNHMFRIPFDWAIATFAWCGTMFSYNFMKYDGLFRVKKTAGRRIKIIVALSTVALAVAGISFFFLERVTQIIAIVFFGLTALYTVPFFPNTKNLRNWSGIKIYIVALCWAGITVVLPLIDAGIPLTSDAYLKFSQRFLLIIVLILVFEIIDLKEDDPHLKTIPQQIGVKRTKVLNLIFLALLFFLEFLRITIDYRQLAANLCMVVATALFTIYATPNRPKYYTLFWVEAIPIFWLGLVVLFGQKLF</sequence>
<evidence type="ECO:0000313" key="3">
    <source>
        <dbReference type="Proteomes" id="UP001464555"/>
    </source>
</evidence>
<comment type="caution">
    <text evidence="2">The sequence shown here is derived from an EMBL/GenBank/DDBJ whole genome shotgun (WGS) entry which is preliminary data.</text>
</comment>
<feature type="transmembrane region" description="Helical" evidence="1">
    <location>
        <begin position="35"/>
        <end position="53"/>
    </location>
</feature>
<feature type="transmembrane region" description="Helical" evidence="1">
    <location>
        <begin position="74"/>
        <end position="93"/>
    </location>
</feature>
<keyword evidence="1" id="KW-0812">Transmembrane</keyword>
<feature type="transmembrane region" description="Helical" evidence="1">
    <location>
        <begin position="249"/>
        <end position="269"/>
    </location>
</feature>
<feature type="transmembrane region" description="Helical" evidence="1">
    <location>
        <begin position="99"/>
        <end position="116"/>
    </location>
</feature>
<name>A0ABU9I003_9FLAO</name>
<dbReference type="Proteomes" id="UP001464555">
    <property type="component" value="Unassembled WGS sequence"/>
</dbReference>
<evidence type="ECO:0008006" key="4">
    <source>
        <dbReference type="Google" id="ProtNLM"/>
    </source>
</evidence>